<dbReference type="EMBL" id="QEAS01000070">
    <property type="protein sequence ID" value="PWG77898.1"/>
    <property type="molecule type" value="Genomic_DNA"/>
</dbReference>
<evidence type="ECO:0000313" key="1">
    <source>
        <dbReference type="EMBL" id="PWG77898.1"/>
    </source>
</evidence>
<keyword evidence="2" id="KW-1185">Reference proteome</keyword>
<sequence length="179" mass="19806">IGKLYYDAQGKPTTIAGISGFAVTIFVGNSKKNNVGASSGESGNLELANNSFDIDRSVDYLNDHAFPKYDRKTCGHCAFAVRMALEAGGINTSNHPGSARQYAPYLIRWGFSTTSADGYSAKKGDIRVFQPYPNGSPHGHIDMFNGNQWISDFKENGNWPGYGYERWKPSYEIFRWATP</sequence>
<protein>
    <recommendedName>
        <fullName evidence="3">CHAP domain-containing protein</fullName>
    </recommendedName>
</protein>
<reference evidence="1 2" key="1">
    <citation type="submission" date="2018-04" db="EMBL/GenBank/DDBJ databases">
        <title>Pedobacter chongqingensis sp. nov., isolated from a rottenly hemp rope.</title>
        <authorList>
            <person name="Cai Y."/>
        </authorList>
    </citation>
    <scope>NUCLEOTIDE SEQUENCE [LARGE SCALE GENOMIC DNA]</scope>
    <source>
        <strain evidence="1 2">FJ4-8</strain>
    </source>
</reference>
<dbReference type="AlphaFoldDB" id="A0A2U2P929"/>
<dbReference type="Proteomes" id="UP000245647">
    <property type="component" value="Unassembled WGS sequence"/>
</dbReference>
<gene>
    <name evidence="1" type="ORF">DDR33_25080</name>
</gene>
<accession>A0A2U2P929</accession>
<organism evidence="1 2">
    <name type="scientific">Pararcticibacter amylolyticus</name>
    <dbReference type="NCBI Taxonomy" id="2173175"/>
    <lineage>
        <taxon>Bacteria</taxon>
        <taxon>Pseudomonadati</taxon>
        <taxon>Bacteroidota</taxon>
        <taxon>Sphingobacteriia</taxon>
        <taxon>Sphingobacteriales</taxon>
        <taxon>Sphingobacteriaceae</taxon>
        <taxon>Pararcticibacter</taxon>
    </lineage>
</organism>
<proteinExistence type="predicted"/>
<dbReference type="OrthoDB" id="3078754at2"/>
<name>A0A2U2P929_9SPHI</name>
<evidence type="ECO:0000313" key="2">
    <source>
        <dbReference type="Proteomes" id="UP000245647"/>
    </source>
</evidence>
<comment type="caution">
    <text evidence="1">The sequence shown here is derived from an EMBL/GenBank/DDBJ whole genome shotgun (WGS) entry which is preliminary data.</text>
</comment>
<evidence type="ECO:0008006" key="3">
    <source>
        <dbReference type="Google" id="ProtNLM"/>
    </source>
</evidence>
<feature type="non-terminal residue" evidence="1">
    <location>
        <position position="1"/>
    </location>
</feature>
<dbReference type="Gene3D" id="3.90.1720.10">
    <property type="entry name" value="endopeptidase domain like (from Nostoc punctiforme)"/>
    <property type="match status" value="1"/>
</dbReference>